<proteinExistence type="predicted"/>
<dbReference type="Proteomes" id="UP000001194">
    <property type="component" value="Unassembled WGS sequence"/>
</dbReference>
<keyword evidence="3" id="KW-1185">Reference proteome</keyword>
<dbReference type="GeneID" id="6073326"/>
<reference evidence="2 3" key="1">
    <citation type="journal article" date="2008" name="Nature">
        <title>The genome of Laccaria bicolor provides insights into mycorrhizal symbiosis.</title>
        <authorList>
            <person name="Martin F."/>
            <person name="Aerts A."/>
            <person name="Ahren D."/>
            <person name="Brun A."/>
            <person name="Danchin E.G.J."/>
            <person name="Duchaussoy F."/>
            <person name="Gibon J."/>
            <person name="Kohler A."/>
            <person name="Lindquist E."/>
            <person name="Pereda V."/>
            <person name="Salamov A."/>
            <person name="Shapiro H.J."/>
            <person name="Wuyts J."/>
            <person name="Blaudez D."/>
            <person name="Buee M."/>
            <person name="Brokstein P."/>
            <person name="Canbaeck B."/>
            <person name="Cohen D."/>
            <person name="Courty P.E."/>
            <person name="Coutinho P.M."/>
            <person name="Delaruelle C."/>
            <person name="Detter J.C."/>
            <person name="Deveau A."/>
            <person name="DiFazio S."/>
            <person name="Duplessis S."/>
            <person name="Fraissinet-Tachet L."/>
            <person name="Lucic E."/>
            <person name="Frey-Klett P."/>
            <person name="Fourrey C."/>
            <person name="Feussner I."/>
            <person name="Gay G."/>
            <person name="Grimwood J."/>
            <person name="Hoegger P.J."/>
            <person name="Jain P."/>
            <person name="Kilaru S."/>
            <person name="Labbe J."/>
            <person name="Lin Y.C."/>
            <person name="Legue V."/>
            <person name="Le Tacon F."/>
            <person name="Marmeisse R."/>
            <person name="Melayah D."/>
            <person name="Montanini B."/>
            <person name="Muratet M."/>
            <person name="Nehls U."/>
            <person name="Niculita-Hirzel H."/>
            <person name="Oudot-Le Secq M.P."/>
            <person name="Peter M."/>
            <person name="Quesneville H."/>
            <person name="Rajashekar B."/>
            <person name="Reich M."/>
            <person name="Rouhier N."/>
            <person name="Schmutz J."/>
            <person name="Yin T."/>
            <person name="Chalot M."/>
            <person name="Henrissat B."/>
            <person name="Kuees U."/>
            <person name="Lucas S."/>
            <person name="Van de Peer Y."/>
            <person name="Podila G.K."/>
            <person name="Polle A."/>
            <person name="Pukkila P.J."/>
            <person name="Richardson P.M."/>
            <person name="Rouze P."/>
            <person name="Sanders I.R."/>
            <person name="Stajich J.E."/>
            <person name="Tunlid A."/>
            <person name="Tuskan G."/>
            <person name="Grigoriev I.V."/>
        </authorList>
    </citation>
    <scope>NUCLEOTIDE SEQUENCE [LARGE SCALE GENOMIC DNA]</scope>
    <source>
        <strain evidence="3">S238N-H82 / ATCC MYA-4686</strain>
    </source>
</reference>
<feature type="region of interest" description="Disordered" evidence="1">
    <location>
        <begin position="1"/>
        <end position="21"/>
    </location>
</feature>
<organism evidence="3">
    <name type="scientific">Laccaria bicolor (strain S238N-H82 / ATCC MYA-4686)</name>
    <name type="common">Bicoloured deceiver</name>
    <name type="synonym">Laccaria laccata var. bicolor</name>
    <dbReference type="NCBI Taxonomy" id="486041"/>
    <lineage>
        <taxon>Eukaryota</taxon>
        <taxon>Fungi</taxon>
        <taxon>Dikarya</taxon>
        <taxon>Basidiomycota</taxon>
        <taxon>Agaricomycotina</taxon>
        <taxon>Agaricomycetes</taxon>
        <taxon>Agaricomycetidae</taxon>
        <taxon>Agaricales</taxon>
        <taxon>Agaricineae</taxon>
        <taxon>Hydnangiaceae</taxon>
        <taxon>Laccaria</taxon>
    </lineage>
</organism>
<evidence type="ECO:0000256" key="1">
    <source>
        <dbReference type="SAM" id="MobiDB-lite"/>
    </source>
</evidence>
<evidence type="ECO:0000313" key="3">
    <source>
        <dbReference type="Proteomes" id="UP000001194"/>
    </source>
</evidence>
<dbReference type="KEGG" id="lbc:LACBIDRAFT_314179"/>
<protein>
    <submittedName>
        <fullName evidence="2">Predicted protein</fullName>
    </submittedName>
</protein>
<sequence length="50" mass="5454">MGRGNIKQPRCASDIDPHSTSMSSTISWIADLPTSSVLLSWSMVLNVEYA</sequence>
<dbReference type="AlphaFoldDB" id="B0D1S1"/>
<name>B0D1S1_LACBS</name>
<dbReference type="HOGENOM" id="CLU_3125290_0_0_1"/>
<gene>
    <name evidence="2" type="ORF">LACBIDRAFT_314179</name>
</gene>
<dbReference type="EMBL" id="DS547095">
    <property type="protein sequence ID" value="EDR12042.1"/>
    <property type="molecule type" value="Genomic_DNA"/>
</dbReference>
<dbReference type="RefSeq" id="XP_001877939.1">
    <property type="nucleotide sequence ID" value="XM_001877904.1"/>
</dbReference>
<dbReference type="InParanoid" id="B0D1S1"/>
<accession>B0D1S1</accession>
<evidence type="ECO:0000313" key="2">
    <source>
        <dbReference type="EMBL" id="EDR12042.1"/>
    </source>
</evidence>